<dbReference type="RefSeq" id="WP_211597404.1">
    <property type="nucleotide sequence ID" value="NZ_JAGRQI010000004.1"/>
</dbReference>
<keyword evidence="4" id="KW-0997">Cell inner membrane</keyword>
<keyword evidence="5 8" id="KW-0812">Transmembrane</keyword>
<keyword evidence="6 8" id="KW-1133">Transmembrane helix</keyword>
<keyword evidence="3" id="KW-1003">Cell membrane</keyword>
<feature type="transmembrane region" description="Helical" evidence="8">
    <location>
        <begin position="46"/>
        <end position="71"/>
    </location>
</feature>
<dbReference type="Pfam" id="PF04403">
    <property type="entry name" value="PqiA"/>
    <property type="match status" value="2"/>
</dbReference>
<dbReference type="AlphaFoldDB" id="A0AAW8CFX3"/>
<evidence type="ECO:0000256" key="8">
    <source>
        <dbReference type="SAM" id="Phobius"/>
    </source>
</evidence>
<evidence type="ECO:0000256" key="4">
    <source>
        <dbReference type="ARBA" id="ARBA00022519"/>
    </source>
</evidence>
<evidence type="ECO:0000256" key="7">
    <source>
        <dbReference type="ARBA" id="ARBA00023136"/>
    </source>
</evidence>
<feature type="transmembrane region" description="Helical" evidence="8">
    <location>
        <begin position="91"/>
        <end position="121"/>
    </location>
</feature>
<name>A0AAW8CFX3_9PAST</name>
<reference evidence="9" key="1">
    <citation type="journal article" date="2023" name="Front. Microbiol.">
        <title>Phylogeography and host specificity of Pasteurellaceae pathogenic to sea-farmed fish in the north-east Atlantic.</title>
        <authorList>
            <person name="Gulla S."/>
            <person name="Colquhoun D.J."/>
            <person name="Olsen A.B."/>
            <person name="Spilsberg B."/>
            <person name="Lagesen K."/>
            <person name="Aakesson C.P."/>
            <person name="Strom S."/>
            <person name="Manji F."/>
            <person name="Birkbeck T.H."/>
            <person name="Nilsen H.K."/>
        </authorList>
    </citation>
    <scope>NUCLEOTIDE SEQUENCE</scope>
    <source>
        <strain evidence="9">VIB1234</strain>
    </source>
</reference>
<evidence type="ECO:0000256" key="6">
    <source>
        <dbReference type="ARBA" id="ARBA00022989"/>
    </source>
</evidence>
<keyword evidence="7 8" id="KW-0472">Membrane</keyword>
<dbReference type="Proteomes" id="UP001230466">
    <property type="component" value="Unassembled WGS sequence"/>
</dbReference>
<evidence type="ECO:0000256" key="2">
    <source>
        <dbReference type="ARBA" id="ARBA00007555"/>
    </source>
</evidence>
<dbReference type="InterPro" id="IPR007498">
    <property type="entry name" value="PqiA-like"/>
</dbReference>
<comment type="similarity">
    <text evidence="2">Belongs to the PqiA family.</text>
</comment>
<dbReference type="InterPro" id="IPR005219">
    <property type="entry name" value="PqiA-like_proteobact"/>
</dbReference>
<feature type="transmembrane region" description="Helical" evidence="8">
    <location>
        <begin position="253"/>
        <end position="274"/>
    </location>
</feature>
<dbReference type="EMBL" id="JASAYJ010000004">
    <property type="protein sequence ID" value="MDP8186642.1"/>
    <property type="molecule type" value="Genomic_DNA"/>
</dbReference>
<feature type="transmembrane region" description="Helical" evidence="8">
    <location>
        <begin position="341"/>
        <end position="365"/>
    </location>
</feature>
<proteinExistence type="inferred from homology"/>
<feature type="transmembrane region" description="Helical" evidence="8">
    <location>
        <begin position="299"/>
        <end position="329"/>
    </location>
</feature>
<evidence type="ECO:0000256" key="1">
    <source>
        <dbReference type="ARBA" id="ARBA00004429"/>
    </source>
</evidence>
<dbReference type="GO" id="GO:0005886">
    <property type="term" value="C:plasma membrane"/>
    <property type="evidence" value="ECO:0007669"/>
    <property type="project" value="UniProtKB-SubCell"/>
</dbReference>
<dbReference type="NCBIfam" id="TIGR00155">
    <property type="entry name" value="pqiA_fam"/>
    <property type="match status" value="1"/>
</dbReference>
<evidence type="ECO:0000313" key="10">
    <source>
        <dbReference type="Proteomes" id="UP001230466"/>
    </source>
</evidence>
<dbReference type="PANTHER" id="PTHR30462">
    <property type="entry name" value="INTERMEMBRANE TRANSPORT PROTEIN PQIB-RELATED"/>
    <property type="match status" value="1"/>
</dbReference>
<comment type="caution">
    <text evidence="9">The sequence shown here is derived from an EMBL/GenBank/DDBJ whole genome shotgun (WGS) entry which is preliminary data.</text>
</comment>
<organism evidence="9 10">
    <name type="scientific">Pasteurella atlantica</name>
    <dbReference type="NCBI Taxonomy" id="2827233"/>
    <lineage>
        <taxon>Bacteria</taxon>
        <taxon>Pseudomonadati</taxon>
        <taxon>Pseudomonadota</taxon>
        <taxon>Gammaproteobacteria</taxon>
        <taxon>Pasteurellales</taxon>
        <taxon>Pasteurellaceae</taxon>
        <taxon>Pasteurella</taxon>
    </lineage>
</organism>
<dbReference type="InterPro" id="IPR051800">
    <property type="entry name" value="PqiA-PqiB_transport"/>
</dbReference>
<gene>
    <name evidence="9" type="ORF">QJU78_02455</name>
</gene>
<evidence type="ECO:0000256" key="3">
    <source>
        <dbReference type="ARBA" id="ARBA00022475"/>
    </source>
</evidence>
<evidence type="ECO:0000313" key="9">
    <source>
        <dbReference type="EMBL" id="MDP8186642.1"/>
    </source>
</evidence>
<evidence type="ECO:0000256" key="5">
    <source>
        <dbReference type="ARBA" id="ARBA00022692"/>
    </source>
</evidence>
<comment type="subcellular location">
    <subcellularLocation>
        <location evidence="1">Cell inner membrane</location>
        <topology evidence="1">Multi-pass membrane protein</topology>
    </subcellularLocation>
</comment>
<protein>
    <submittedName>
        <fullName evidence="9">Paraquat-inducible protein A</fullName>
    </submittedName>
</protein>
<feature type="transmembrane region" description="Helical" evidence="8">
    <location>
        <begin position="169"/>
        <end position="186"/>
    </location>
</feature>
<accession>A0AAW8CFX3</accession>
<dbReference type="PANTHER" id="PTHR30462:SF1">
    <property type="entry name" value="INTERMEMBRANE TRANSPORT PROTEIN YEBS"/>
    <property type="match status" value="1"/>
</dbReference>
<sequence>MKQDLTYLQRCKECDITVKIAKTDHNHTAYCPNCNKVLHQGHSWKLIKCTIIAISILILLPFALTFPLMRIDLLGMPVYASFWGGIWKMAVSGYAITAFMVLICAVIMPCLFASLVVTLAIQRLLKQRPKYTLLLLTKIQPWVMLDVYFVALAVAAFKVHEYADLHFDIYLSAFVITTLLTTLLFIKINPQQLWSDFYPEYHTLPPDHPCSPTLCAECEYTFDENIIDLKGRLRCPRCESKLTISDSIKLQRVWATLVAGTIMLIPANILPISITNSAGSISADSLISGVLLFIEMGSYLVAMIVFVASILVPFSKIIIITYLLLAIHYRFKHNIHFQLKLLHYVHFVGRWSMLDLFVLALMMSLVERGQIISFSVGSAAVFFGAAVFLTMISSSNLDAKMLWKIHKKHKEQNKRVDVE</sequence>
<feature type="transmembrane region" description="Helical" evidence="8">
    <location>
        <begin position="371"/>
        <end position="392"/>
    </location>
</feature>
<feature type="transmembrane region" description="Helical" evidence="8">
    <location>
        <begin position="133"/>
        <end position="157"/>
    </location>
</feature>